<gene>
    <name evidence="3" type="ORF">F130042H8_00500</name>
</gene>
<dbReference type="RefSeq" id="WP_390468768.1">
    <property type="nucleotide sequence ID" value="NZ_BAABXL010000001.1"/>
</dbReference>
<keyword evidence="1 3" id="KW-0378">Hydrolase</keyword>
<dbReference type="InterPro" id="IPR012341">
    <property type="entry name" value="6hp_glycosidase-like_sf"/>
</dbReference>
<organism evidence="3 4">
    <name type="scientific">Enterocloster alcoholdehydrogenati</name>
    <dbReference type="NCBI Taxonomy" id="2547410"/>
    <lineage>
        <taxon>Bacteria</taxon>
        <taxon>Bacillati</taxon>
        <taxon>Bacillota</taxon>
        <taxon>Clostridia</taxon>
        <taxon>Lachnospirales</taxon>
        <taxon>Lachnospiraceae</taxon>
        <taxon>Enterocloster</taxon>
    </lineage>
</organism>
<dbReference type="InterPro" id="IPR008928">
    <property type="entry name" value="6-hairpin_glycosidase_sf"/>
</dbReference>
<name>A0ABQ0ASI9_9FIRM</name>
<accession>A0ABQ0ASI9</accession>
<dbReference type="GO" id="GO:0016787">
    <property type="term" value="F:hydrolase activity"/>
    <property type="evidence" value="ECO:0007669"/>
    <property type="project" value="UniProtKB-KW"/>
</dbReference>
<dbReference type="InterPro" id="IPR010905">
    <property type="entry name" value="Glyco_hydro_88"/>
</dbReference>
<dbReference type="PANTHER" id="PTHR36845:SF1">
    <property type="entry name" value="HYDROLASE, PUTATIVE (AFU_ORTHOLOGUE AFUA_7G05090)-RELATED"/>
    <property type="match status" value="1"/>
</dbReference>
<protein>
    <submittedName>
        <fullName evidence="3">Glycoside hydrolase family 88 protein</fullName>
    </submittedName>
</protein>
<evidence type="ECO:0000313" key="3">
    <source>
        <dbReference type="EMBL" id="GAA6266990.1"/>
    </source>
</evidence>
<keyword evidence="4" id="KW-1185">Reference proteome</keyword>
<evidence type="ECO:0000256" key="2">
    <source>
        <dbReference type="ARBA" id="ARBA00038358"/>
    </source>
</evidence>
<dbReference type="InterPro" id="IPR052369">
    <property type="entry name" value="UG_Glycosaminoglycan_Hydrolase"/>
</dbReference>
<sequence length="370" mass="41751">MNWEEIYKKIETKLTAECIRNNEKIPYIVKNGVYNNMLEENPSWWTNGFWAGLLWQMYHASKNPLFRENAEQSERVMDQILESFMGLHHDVGFQFLLTSAANYRLTGNEQAKVRALHAATILAGRFNPNGGFIRAWNAKNGNDMTGWVIIDCLMNLPLLHFAESQLHDPRFTQIANCHADTAMRVLQRPDGSCDHIAILNPVTGEVMEKPGGQGYGEGSSWSRGQAWAIYGFALAFAHTGNMAYLDAAKRTAHYFIANVALSGNLSLSDFRAPKDPVYWDMSAAACAACGLLELADIVPEFEKELYYQHAECILEALTSCCDFDPQKDGILQTCTASYGRPEDMHASIIYGDYFYTEAVLRLLKKNFLIW</sequence>
<proteinExistence type="inferred from homology"/>
<reference evidence="3 4" key="1">
    <citation type="submission" date="2024-04" db="EMBL/GenBank/DDBJ databases">
        <title>Defined microbial consortia suppress multidrug-resistant proinflammatory Enterobacteriaceae via ecological control.</title>
        <authorList>
            <person name="Furuichi M."/>
            <person name="Kawaguchi T."/>
            <person name="Pust M."/>
            <person name="Yasuma K."/>
            <person name="Plichta D."/>
            <person name="Hasegawa N."/>
            <person name="Ohya T."/>
            <person name="Bhattarai S."/>
            <person name="Sasajima S."/>
            <person name="Aoto Y."/>
            <person name="Tuganbaev T."/>
            <person name="Yaginuma M."/>
            <person name="Ueda M."/>
            <person name="Okahashi N."/>
            <person name="Amafuji K."/>
            <person name="Kiridooshi Y."/>
            <person name="Sugita K."/>
            <person name="Strazar M."/>
            <person name="Skelly A."/>
            <person name="Suda W."/>
            <person name="Hattori M."/>
            <person name="Nakamoto N."/>
            <person name="Caballero S."/>
            <person name="Norman J."/>
            <person name="Olle B."/>
            <person name="Tanoue T."/>
            <person name="Arita M."/>
            <person name="Bucci V."/>
            <person name="Atarashi K."/>
            <person name="Xavier R."/>
            <person name="Honda K."/>
        </authorList>
    </citation>
    <scope>NUCLEOTIDE SEQUENCE [LARGE SCALE GENOMIC DNA]</scope>
    <source>
        <strain evidence="4">f13</strain>
    </source>
</reference>
<evidence type="ECO:0000256" key="1">
    <source>
        <dbReference type="ARBA" id="ARBA00022801"/>
    </source>
</evidence>
<dbReference type="SUPFAM" id="SSF48208">
    <property type="entry name" value="Six-hairpin glycosidases"/>
    <property type="match status" value="1"/>
</dbReference>
<comment type="caution">
    <text evidence="3">The sequence shown here is derived from an EMBL/GenBank/DDBJ whole genome shotgun (WGS) entry which is preliminary data.</text>
</comment>
<dbReference type="Proteomes" id="UP001600894">
    <property type="component" value="Unassembled WGS sequence"/>
</dbReference>
<evidence type="ECO:0000313" key="4">
    <source>
        <dbReference type="Proteomes" id="UP001600894"/>
    </source>
</evidence>
<dbReference type="Pfam" id="PF07470">
    <property type="entry name" value="Glyco_hydro_88"/>
    <property type="match status" value="1"/>
</dbReference>
<comment type="similarity">
    <text evidence="2">Belongs to the glycosyl hydrolase 88 family.</text>
</comment>
<dbReference type="PANTHER" id="PTHR36845">
    <property type="entry name" value="HYDROLASE, PUTATIVE (AFU_ORTHOLOGUE AFUA_7G05090)-RELATED"/>
    <property type="match status" value="1"/>
</dbReference>
<dbReference type="Gene3D" id="1.50.10.10">
    <property type="match status" value="1"/>
</dbReference>
<dbReference type="EMBL" id="BAABXL010000001">
    <property type="protein sequence ID" value="GAA6266990.1"/>
    <property type="molecule type" value="Genomic_DNA"/>
</dbReference>